<reference evidence="4" key="1">
    <citation type="submission" date="2024-07" db="EMBL/GenBank/DDBJ databases">
        <title>Two chromosome-level genome assemblies of Korean endemic species Abeliophyllum distichum and Forsythia ovata (Oleaceae).</title>
        <authorList>
            <person name="Jang H."/>
        </authorList>
    </citation>
    <scope>NUCLEOTIDE SEQUENCE [LARGE SCALE GENOMIC DNA]</scope>
</reference>
<keyword evidence="2" id="KW-0732">Signal</keyword>
<dbReference type="AlphaFoldDB" id="A0ABD1WHA6"/>
<organism evidence="3 4">
    <name type="scientific">Forsythia ovata</name>
    <dbReference type="NCBI Taxonomy" id="205694"/>
    <lineage>
        <taxon>Eukaryota</taxon>
        <taxon>Viridiplantae</taxon>
        <taxon>Streptophyta</taxon>
        <taxon>Embryophyta</taxon>
        <taxon>Tracheophyta</taxon>
        <taxon>Spermatophyta</taxon>
        <taxon>Magnoliopsida</taxon>
        <taxon>eudicotyledons</taxon>
        <taxon>Gunneridae</taxon>
        <taxon>Pentapetalae</taxon>
        <taxon>asterids</taxon>
        <taxon>lamiids</taxon>
        <taxon>Lamiales</taxon>
        <taxon>Oleaceae</taxon>
        <taxon>Forsythieae</taxon>
        <taxon>Forsythia</taxon>
    </lineage>
</organism>
<keyword evidence="4" id="KW-1185">Reference proteome</keyword>
<dbReference type="PANTHER" id="PTHR36245:SF7">
    <property type="entry name" value="GLYCINE-RICH PROTEIN"/>
    <property type="match status" value="1"/>
</dbReference>
<evidence type="ECO:0000256" key="2">
    <source>
        <dbReference type="SAM" id="SignalP"/>
    </source>
</evidence>
<evidence type="ECO:0000256" key="1">
    <source>
        <dbReference type="SAM" id="Phobius"/>
    </source>
</evidence>
<keyword evidence="1" id="KW-1133">Transmembrane helix</keyword>
<keyword evidence="1" id="KW-0812">Transmembrane</keyword>
<feature type="chain" id="PRO_5044813824" description="Glycine-rich protein" evidence="2">
    <location>
        <begin position="25"/>
        <end position="128"/>
    </location>
</feature>
<dbReference type="PROSITE" id="PS51257">
    <property type="entry name" value="PROKAR_LIPOPROTEIN"/>
    <property type="match status" value="1"/>
</dbReference>
<keyword evidence="1" id="KW-0472">Membrane</keyword>
<feature type="signal peptide" evidence="2">
    <location>
        <begin position="1"/>
        <end position="24"/>
    </location>
</feature>
<dbReference type="Proteomes" id="UP001604277">
    <property type="component" value="Unassembled WGS sequence"/>
</dbReference>
<gene>
    <name evidence="3" type="ORF">Fot_10606</name>
</gene>
<evidence type="ECO:0000313" key="3">
    <source>
        <dbReference type="EMBL" id="KAL2549076.1"/>
    </source>
</evidence>
<sequence length="128" mass="13041">MGIKEMILFLIMALFICSCTTVASTTPLGKNLSLDKYRGGRGIAHPSKFGHATGGGGVSGGQPGATGGDTNGDGSRGSAVIPAYAAGAANNHHNYRHNSGGDCKHGSIVSATLAATLLECLLLYIYIF</sequence>
<name>A0ABD1WHA6_9LAMI</name>
<comment type="caution">
    <text evidence="3">The sequence shown here is derived from an EMBL/GenBank/DDBJ whole genome shotgun (WGS) entry which is preliminary data.</text>
</comment>
<evidence type="ECO:0008006" key="5">
    <source>
        <dbReference type="Google" id="ProtNLM"/>
    </source>
</evidence>
<feature type="transmembrane region" description="Helical" evidence="1">
    <location>
        <begin position="108"/>
        <end position="127"/>
    </location>
</feature>
<dbReference type="PANTHER" id="PTHR36245">
    <property type="entry name" value="GLYCINE-RICH PROTEIN DOT1-LIKE"/>
    <property type="match status" value="1"/>
</dbReference>
<proteinExistence type="predicted"/>
<protein>
    <recommendedName>
        <fullName evidence="5">Glycine-rich protein</fullName>
    </recommendedName>
</protein>
<evidence type="ECO:0000313" key="4">
    <source>
        <dbReference type="Proteomes" id="UP001604277"/>
    </source>
</evidence>
<dbReference type="EMBL" id="JBFOLJ010000003">
    <property type="protein sequence ID" value="KAL2549076.1"/>
    <property type="molecule type" value="Genomic_DNA"/>
</dbReference>
<accession>A0ABD1WHA6</accession>